<dbReference type="Proteomes" id="UP000076738">
    <property type="component" value="Unassembled WGS sequence"/>
</dbReference>
<evidence type="ECO:0000313" key="2">
    <source>
        <dbReference type="Proteomes" id="UP000076738"/>
    </source>
</evidence>
<dbReference type="EMBL" id="KV417339">
    <property type="protein sequence ID" value="KZO90558.1"/>
    <property type="molecule type" value="Genomic_DNA"/>
</dbReference>
<evidence type="ECO:0000313" key="1">
    <source>
        <dbReference type="EMBL" id="KZO90558.1"/>
    </source>
</evidence>
<protein>
    <submittedName>
        <fullName evidence="1">Uncharacterized protein</fullName>
    </submittedName>
</protein>
<dbReference type="InterPro" id="IPR046521">
    <property type="entry name" value="DUF6698"/>
</dbReference>
<sequence>MTEMTVPALAYVAFQVEEVFCKGGHDLFDYSRFYYDVIRLLEDPHMSWLKKAVLQWYNVRVFPNEVQRIIDPDNTADLMIQQAIAAGMHEQGGTGDLDGSW</sequence>
<dbReference type="Pfam" id="PF20414">
    <property type="entry name" value="DUF6698"/>
    <property type="match status" value="1"/>
</dbReference>
<gene>
    <name evidence="1" type="ORF">CALVIDRAFT_568981</name>
</gene>
<organism evidence="1 2">
    <name type="scientific">Calocera viscosa (strain TUFC12733)</name>
    <dbReference type="NCBI Taxonomy" id="1330018"/>
    <lineage>
        <taxon>Eukaryota</taxon>
        <taxon>Fungi</taxon>
        <taxon>Dikarya</taxon>
        <taxon>Basidiomycota</taxon>
        <taxon>Agaricomycotina</taxon>
        <taxon>Dacrymycetes</taxon>
        <taxon>Dacrymycetales</taxon>
        <taxon>Dacrymycetaceae</taxon>
        <taxon>Calocera</taxon>
    </lineage>
</organism>
<keyword evidence="2" id="KW-1185">Reference proteome</keyword>
<dbReference type="AlphaFoldDB" id="A0A167GHE8"/>
<name>A0A167GHE8_CALVF</name>
<dbReference type="OrthoDB" id="3160134at2759"/>
<proteinExistence type="predicted"/>
<accession>A0A167GHE8</accession>
<reference evidence="1 2" key="1">
    <citation type="journal article" date="2016" name="Mol. Biol. Evol.">
        <title>Comparative Genomics of Early-Diverging Mushroom-Forming Fungi Provides Insights into the Origins of Lignocellulose Decay Capabilities.</title>
        <authorList>
            <person name="Nagy L.G."/>
            <person name="Riley R."/>
            <person name="Tritt A."/>
            <person name="Adam C."/>
            <person name="Daum C."/>
            <person name="Floudas D."/>
            <person name="Sun H."/>
            <person name="Yadav J.S."/>
            <person name="Pangilinan J."/>
            <person name="Larsson K.H."/>
            <person name="Matsuura K."/>
            <person name="Barry K."/>
            <person name="Labutti K."/>
            <person name="Kuo R."/>
            <person name="Ohm R.A."/>
            <person name="Bhattacharya S.S."/>
            <person name="Shirouzu T."/>
            <person name="Yoshinaga Y."/>
            <person name="Martin F.M."/>
            <person name="Grigoriev I.V."/>
            <person name="Hibbett D.S."/>
        </authorList>
    </citation>
    <scope>NUCLEOTIDE SEQUENCE [LARGE SCALE GENOMIC DNA]</scope>
    <source>
        <strain evidence="1 2">TUFC12733</strain>
    </source>
</reference>